<dbReference type="KEGG" id="acan:ACA1_397490"/>
<evidence type="ECO:0000313" key="2">
    <source>
        <dbReference type="Proteomes" id="UP000011083"/>
    </source>
</evidence>
<dbReference type="RefSeq" id="XP_004351660.1">
    <property type="nucleotide sequence ID" value="XM_004351608.1"/>
</dbReference>
<proteinExistence type="predicted"/>
<accession>L8HDN9</accession>
<sequence>MVSVTIFVPPDSTVADARETITKWLTTEDKRAAKNVNRAPGPKLVKLSLTPTITEIKCKGGTVRDEQRLSDLLEDGEALEVLADQDYAPKAGCTLS</sequence>
<protein>
    <submittedName>
        <fullName evidence="1">Uncharacterized protein</fullName>
    </submittedName>
</protein>
<organism evidence="1 2">
    <name type="scientific">Acanthamoeba castellanii (strain ATCC 30010 / Neff)</name>
    <dbReference type="NCBI Taxonomy" id="1257118"/>
    <lineage>
        <taxon>Eukaryota</taxon>
        <taxon>Amoebozoa</taxon>
        <taxon>Discosea</taxon>
        <taxon>Longamoebia</taxon>
        <taxon>Centramoebida</taxon>
        <taxon>Acanthamoebidae</taxon>
        <taxon>Acanthamoeba</taxon>
    </lineage>
</organism>
<name>L8HDN9_ACACF</name>
<keyword evidence="2" id="KW-1185">Reference proteome</keyword>
<dbReference type="VEuPathDB" id="AmoebaDB:ACA1_397490"/>
<dbReference type="EMBL" id="KB007869">
    <property type="protein sequence ID" value="ELR22883.1"/>
    <property type="molecule type" value="Genomic_DNA"/>
</dbReference>
<gene>
    <name evidence="1" type="ORF">ACA1_397490</name>
</gene>
<dbReference type="GeneID" id="14923846"/>
<evidence type="ECO:0000313" key="1">
    <source>
        <dbReference type="EMBL" id="ELR22883.1"/>
    </source>
</evidence>
<dbReference type="AlphaFoldDB" id="L8HDN9"/>
<reference evidence="1 2" key="1">
    <citation type="journal article" date="2013" name="Genome Biol.">
        <title>Genome of Acanthamoeba castellanii highlights extensive lateral gene transfer and early evolution of tyrosine kinase signaling.</title>
        <authorList>
            <person name="Clarke M."/>
            <person name="Lohan A.J."/>
            <person name="Liu B."/>
            <person name="Lagkouvardos I."/>
            <person name="Roy S."/>
            <person name="Zafar N."/>
            <person name="Bertelli C."/>
            <person name="Schilde C."/>
            <person name="Kianianmomeni A."/>
            <person name="Burglin T.R."/>
            <person name="Frech C."/>
            <person name="Turcotte B."/>
            <person name="Kopec K.O."/>
            <person name="Synnott J.M."/>
            <person name="Choo C."/>
            <person name="Paponov I."/>
            <person name="Finkler A."/>
            <person name="Soon Heng Tan C."/>
            <person name="Hutchins A.P."/>
            <person name="Weinmeier T."/>
            <person name="Rattei T."/>
            <person name="Chu J.S."/>
            <person name="Gimenez G."/>
            <person name="Irimia M."/>
            <person name="Rigden D.J."/>
            <person name="Fitzpatrick D.A."/>
            <person name="Lorenzo-Morales J."/>
            <person name="Bateman A."/>
            <person name="Chiu C.H."/>
            <person name="Tang P."/>
            <person name="Hegemann P."/>
            <person name="Fromm H."/>
            <person name="Raoult D."/>
            <person name="Greub G."/>
            <person name="Miranda-Saavedra D."/>
            <person name="Chen N."/>
            <person name="Nash P."/>
            <person name="Ginger M.L."/>
            <person name="Horn M."/>
            <person name="Schaap P."/>
            <person name="Caler L."/>
            <person name="Loftus B."/>
        </authorList>
    </citation>
    <scope>NUCLEOTIDE SEQUENCE [LARGE SCALE GENOMIC DNA]</scope>
    <source>
        <strain evidence="1 2">Neff</strain>
    </source>
</reference>
<dbReference type="Proteomes" id="UP000011083">
    <property type="component" value="Unassembled WGS sequence"/>
</dbReference>